<evidence type="ECO:0000256" key="2">
    <source>
        <dbReference type="ARBA" id="ARBA00022448"/>
    </source>
</evidence>
<organism evidence="11 12">
    <name type="scientific">Pacificibacter maritimus</name>
    <dbReference type="NCBI Taxonomy" id="762213"/>
    <lineage>
        <taxon>Bacteria</taxon>
        <taxon>Pseudomonadati</taxon>
        <taxon>Pseudomonadota</taxon>
        <taxon>Alphaproteobacteria</taxon>
        <taxon>Rhodobacterales</taxon>
        <taxon>Roseobacteraceae</taxon>
        <taxon>Pacificibacter</taxon>
    </lineage>
</organism>
<evidence type="ECO:0000313" key="11">
    <source>
        <dbReference type="EMBL" id="RPE66633.1"/>
    </source>
</evidence>
<dbReference type="PANTHER" id="PTHR43386">
    <property type="entry name" value="OLIGOPEPTIDE TRANSPORT SYSTEM PERMEASE PROTEIN APPC"/>
    <property type="match status" value="1"/>
</dbReference>
<dbReference type="GO" id="GO:0055085">
    <property type="term" value="P:transmembrane transport"/>
    <property type="evidence" value="ECO:0007669"/>
    <property type="project" value="InterPro"/>
</dbReference>
<keyword evidence="7 9" id="KW-1133">Transmembrane helix</keyword>
<dbReference type="Pfam" id="PF12911">
    <property type="entry name" value="OppC_N"/>
    <property type="match status" value="1"/>
</dbReference>
<dbReference type="Proteomes" id="UP000269689">
    <property type="component" value="Unassembled WGS sequence"/>
</dbReference>
<dbReference type="PANTHER" id="PTHR43386:SF1">
    <property type="entry name" value="D,D-DIPEPTIDE TRANSPORT SYSTEM PERMEASE PROTEIN DDPC-RELATED"/>
    <property type="match status" value="1"/>
</dbReference>
<dbReference type="PROSITE" id="PS50928">
    <property type="entry name" value="ABC_TM1"/>
    <property type="match status" value="1"/>
</dbReference>
<keyword evidence="12" id="KW-1185">Reference proteome</keyword>
<feature type="transmembrane region" description="Helical" evidence="9">
    <location>
        <begin position="21"/>
        <end position="48"/>
    </location>
</feature>
<dbReference type="InterPro" id="IPR025966">
    <property type="entry name" value="OppC_N"/>
</dbReference>
<evidence type="ECO:0000259" key="10">
    <source>
        <dbReference type="PROSITE" id="PS50928"/>
    </source>
</evidence>
<dbReference type="InterPro" id="IPR035906">
    <property type="entry name" value="MetI-like_sf"/>
</dbReference>
<dbReference type="RefSeq" id="WP_123793359.1">
    <property type="nucleotide sequence ID" value="NZ_RKQK01000003.1"/>
</dbReference>
<dbReference type="GO" id="GO:0015031">
    <property type="term" value="P:protein transport"/>
    <property type="evidence" value="ECO:0007669"/>
    <property type="project" value="UniProtKB-KW"/>
</dbReference>
<dbReference type="EMBL" id="RKQK01000003">
    <property type="protein sequence ID" value="RPE66633.1"/>
    <property type="molecule type" value="Genomic_DNA"/>
</dbReference>
<protein>
    <submittedName>
        <fullName evidence="11">Peptide/nickel transport system permease protein</fullName>
    </submittedName>
</protein>
<evidence type="ECO:0000256" key="4">
    <source>
        <dbReference type="ARBA" id="ARBA00022692"/>
    </source>
</evidence>
<keyword evidence="8 9" id="KW-0472">Membrane</keyword>
<evidence type="ECO:0000256" key="5">
    <source>
        <dbReference type="ARBA" id="ARBA00022856"/>
    </source>
</evidence>
<feature type="transmembrane region" description="Helical" evidence="9">
    <location>
        <begin position="94"/>
        <end position="120"/>
    </location>
</feature>
<evidence type="ECO:0000256" key="1">
    <source>
        <dbReference type="ARBA" id="ARBA00004651"/>
    </source>
</evidence>
<gene>
    <name evidence="11" type="ORF">EDD53_2339</name>
</gene>
<dbReference type="InterPro" id="IPR000515">
    <property type="entry name" value="MetI-like"/>
</dbReference>
<dbReference type="AlphaFoldDB" id="A0A3N4U7B7"/>
<dbReference type="CDD" id="cd06261">
    <property type="entry name" value="TM_PBP2"/>
    <property type="match status" value="1"/>
</dbReference>
<evidence type="ECO:0000256" key="9">
    <source>
        <dbReference type="RuleBase" id="RU363032"/>
    </source>
</evidence>
<dbReference type="Gene3D" id="1.10.3720.10">
    <property type="entry name" value="MetI-like"/>
    <property type="match status" value="1"/>
</dbReference>
<sequence>MTLSSTSSSRGKIPRLLPARLAGRTGFCIGLVLLTGFIFIAVFAPFIAPHDPYTQSLMARLKPPVWAGGTWEYPFGTDGYGRDYLSRLIYGTRISLIVGLGAAALATVIGTTLGVVAGVMGGYANRAVSFIIAIRLALPSLLLALAILQIAGSGVFVVVVVLAVTHWDRFAVVLRTASRQVASQDYVIRARAMGASEMRILRSEIFPNVLNHIVIIFTFEMAQCILAAAALSFLGLGIQAPEPSWGLMMSEGRAFLVINPWLITIAGLAIMLLVLAVNLVGDGLRDLIVPKGRS</sequence>
<evidence type="ECO:0000313" key="12">
    <source>
        <dbReference type="Proteomes" id="UP000269689"/>
    </source>
</evidence>
<dbReference type="SUPFAM" id="SSF161098">
    <property type="entry name" value="MetI-like"/>
    <property type="match status" value="1"/>
</dbReference>
<feature type="domain" description="ABC transmembrane type-1" evidence="10">
    <location>
        <begin position="92"/>
        <end position="281"/>
    </location>
</feature>
<dbReference type="GO" id="GO:0005886">
    <property type="term" value="C:plasma membrane"/>
    <property type="evidence" value="ECO:0007669"/>
    <property type="project" value="UniProtKB-SubCell"/>
</dbReference>
<dbReference type="Pfam" id="PF00528">
    <property type="entry name" value="BPD_transp_1"/>
    <property type="match status" value="1"/>
</dbReference>
<comment type="caution">
    <text evidence="11">The sequence shown here is derived from an EMBL/GenBank/DDBJ whole genome shotgun (WGS) entry which is preliminary data.</text>
</comment>
<evidence type="ECO:0000256" key="3">
    <source>
        <dbReference type="ARBA" id="ARBA00022475"/>
    </source>
</evidence>
<feature type="transmembrane region" description="Helical" evidence="9">
    <location>
        <begin position="209"/>
        <end position="238"/>
    </location>
</feature>
<name>A0A3N4U7B7_9RHOB</name>
<feature type="transmembrane region" description="Helical" evidence="9">
    <location>
        <begin position="258"/>
        <end position="281"/>
    </location>
</feature>
<comment type="similarity">
    <text evidence="9">Belongs to the binding-protein-dependent transport system permease family.</text>
</comment>
<dbReference type="OrthoDB" id="9766870at2"/>
<evidence type="ECO:0000256" key="6">
    <source>
        <dbReference type="ARBA" id="ARBA00022927"/>
    </source>
</evidence>
<keyword evidence="3" id="KW-1003">Cell membrane</keyword>
<evidence type="ECO:0000256" key="7">
    <source>
        <dbReference type="ARBA" id="ARBA00022989"/>
    </source>
</evidence>
<keyword evidence="2 9" id="KW-0813">Transport</keyword>
<keyword evidence="4 9" id="KW-0812">Transmembrane</keyword>
<proteinExistence type="inferred from homology"/>
<dbReference type="GO" id="GO:0015833">
    <property type="term" value="P:peptide transport"/>
    <property type="evidence" value="ECO:0007669"/>
    <property type="project" value="UniProtKB-KW"/>
</dbReference>
<dbReference type="InterPro" id="IPR050366">
    <property type="entry name" value="BP-dependent_transpt_permease"/>
</dbReference>
<accession>A0A3N4U7B7</accession>
<evidence type="ECO:0000256" key="8">
    <source>
        <dbReference type="ARBA" id="ARBA00023136"/>
    </source>
</evidence>
<reference evidence="11 12" key="1">
    <citation type="submission" date="2018-11" db="EMBL/GenBank/DDBJ databases">
        <title>Genomic Encyclopedia of Type Strains, Phase IV (KMG-IV): sequencing the most valuable type-strain genomes for metagenomic binning, comparative biology and taxonomic classification.</title>
        <authorList>
            <person name="Goeker M."/>
        </authorList>
    </citation>
    <scope>NUCLEOTIDE SEQUENCE [LARGE SCALE GENOMIC DNA]</scope>
    <source>
        <strain evidence="11 12">DSM 104731</strain>
    </source>
</reference>
<keyword evidence="5" id="KW-0571">Peptide transport</keyword>
<comment type="subcellular location">
    <subcellularLocation>
        <location evidence="1 9">Cell membrane</location>
        <topology evidence="1 9">Multi-pass membrane protein</topology>
    </subcellularLocation>
</comment>
<keyword evidence="6" id="KW-0653">Protein transport</keyword>